<dbReference type="OrthoDB" id="1874659at2759"/>
<keyword evidence="4 7" id="KW-0964">Secreted</keyword>
<dbReference type="Pfam" id="PF17181">
    <property type="entry name" value="EPF"/>
    <property type="match status" value="1"/>
</dbReference>
<dbReference type="PANTHER" id="PTHR33109:SF60">
    <property type="entry name" value="EPIDERMAL PATTERNING FACTOR-LIKE PROTEIN 8"/>
    <property type="match status" value="1"/>
</dbReference>
<dbReference type="GeneID" id="109013906"/>
<dbReference type="GO" id="GO:0005576">
    <property type="term" value="C:extracellular region"/>
    <property type="evidence" value="ECO:0007669"/>
    <property type="project" value="UniProtKB-SubCell"/>
</dbReference>
<evidence type="ECO:0000256" key="3">
    <source>
        <dbReference type="ARBA" id="ARBA00022473"/>
    </source>
</evidence>
<comment type="function">
    <text evidence="7">Controls stomatal patterning.</text>
</comment>
<proteinExistence type="inferred from homology"/>
<name>A0A2I4H6E6_JUGRE</name>
<gene>
    <name evidence="9" type="primary">LOC109013906</name>
</gene>
<evidence type="ECO:0000256" key="1">
    <source>
        <dbReference type="ARBA" id="ARBA00004613"/>
    </source>
</evidence>
<dbReference type="Proteomes" id="UP000235220">
    <property type="component" value="Chromosome 12"/>
</dbReference>
<reference evidence="9" key="1">
    <citation type="submission" date="2025-08" db="UniProtKB">
        <authorList>
            <consortium name="RefSeq"/>
        </authorList>
    </citation>
    <scope>IDENTIFICATION</scope>
    <source>
        <tissue evidence="9">Leaves</tissue>
    </source>
</reference>
<accession>A0A2I4H6E6</accession>
<evidence type="ECO:0000313" key="9">
    <source>
        <dbReference type="RefSeq" id="XP_018851715.1"/>
    </source>
</evidence>
<dbReference type="AlphaFoldDB" id="A0A2I4H6E6"/>
<dbReference type="KEGG" id="jre:109013906"/>
<keyword evidence="8" id="KW-1185">Reference proteome</keyword>
<evidence type="ECO:0000256" key="5">
    <source>
        <dbReference type="ARBA" id="ARBA00022729"/>
    </source>
</evidence>
<keyword evidence="5" id="KW-0732">Signal</keyword>
<evidence type="ECO:0000256" key="7">
    <source>
        <dbReference type="RuleBase" id="RU367102"/>
    </source>
</evidence>
<dbReference type="GO" id="GO:0010052">
    <property type="term" value="P:guard cell differentiation"/>
    <property type="evidence" value="ECO:0000318"/>
    <property type="project" value="GO_Central"/>
</dbReference>
<dbReference type="Gramene" id="Jr12_19990_p1">
    <property type="protein sequence ID" value="cds.Jr12_19990_p1"/>
    <property type="gene ID" value="Jr12_19990"/>
</dbReference>
<keyword evidence="3 7" id="KW-0217">Developmental protein</keyword>
<comment type="subcellular location">
    <subcellularLocation>
        <location evidence="1 7">Secreted</location>
    </subcellularLocation>
</comment>
<comment type="similarity">
    <text evidence="2 7">Belongs to the plant cysteine rich small secretory peptide family. Epidermal patterning factor subfamily.</text>
</comment>
<protein>
    <recommendedName>
        <fullName evidence="7">Epidermal patterning factor-like protein</fullName>
    </recommendedName>
</protein>
<evidence type="ECO:0000256" key="6">
    <source>
        <dbReference type="ARBA" id="ARBA00023157"/>
    </source>
</evidence>
<dbReference type="InterPro" id="IPR039455">
    <property type="entry name" value="EPFL"/>
</dbReference>
<sequence>MAPRTCLRGLKVAVTVAFIFSLTFIPPKSGYGESLAQKEMVLGSKPPACVNKCLNCRPCIATLVIPSHQRIKGNFAAWSRNEDDTYYLLTWKCRCGNKFYQP</sequence>
<keyword evidence="6" id="KW-1015">Disulfide bond</keyword>
<dbReference type="RefSeq" id="XP_018851715.1">
    <property type="nucleotide sequence ID" value="XM_018996170.2"/>
</dbReference>
<organism evidence="8 9">
    <name type="scientific">Juglans regia</name>
    <name type="common">English walnut</name>
    <dbReference type="NCBI Taxonomy" id="51240"/>
    <lineage>
        <taxon>Eukaryota</taxon>
        <taxon>Viridiplantae</taxon>
        <taxon>Streptophyta</taxon>
        <taxon>Embryophyta</taxon>
        <taxon>Tracheophyta</taxon>
        <taxon>Spermatophyta</taxon>
        <taxon>Magnoliopsida</taxon>
        <taxon>eudicotyledons</taxon>
        <taxon>Gunneridae</taxon>
        <taxon>Pentapetalae</taxon>
        <taxon>rosids</taxon>
        <taxon>fabids</taxon>
        <taxon>Fagales</taxon>
        <taxon>Juglandaceae</taxon>
        <taxon>Juglans</taxon>
    </lineage>
</organism>
<evidence type="ECO:0000313" key="8">
    <source>
        <dbReference type="Proteomes" id="UP000235220"/>
    </source>
</evidence>
<evidence type="ECO:0000256" key="4">
    <source>
        <dbReference type="ARBA" id="ARBA00022525"/>
    </source>
</evidence>
<dbReference type="PANTHER" id="PTHR33109">
    <property type="entry name" value="EPIDERMAL PATTERNING FACTOR-LIKE PROTEIN 4"/>
    <property type="match status" value="1"/>
</dbReference>
<evidence type="ECO:0000256" key="2">
    <source>
        <dbReference type="ARBA" id="ARBA00008127"/>
    </source>
</evidence>